<protein>
    <recommendedName>
        <fullName evidence="4">DUF2975 domain-containing protein</fullName>
    </recommendedName>
</protein>
<feature type="transmembrane region" description="Helical" evidence="1">
    <location>
        <begin position="109"/>
        <end position="130"/>
    </location>
</feature>
<dbReference type="EMBL" id="JAEMWU010000004">
    <property type="protein sequence ID" value="MBN8207058.1"/>
    <property type="molecule type" value="Genomic_DNA"/>
</dbReference>
<keyword evidence="1" id="KW-0472">Membrane</keyword>
<keyword evidence="1" id="KW-0812">Transmembrane</keyword>
<gene>
    <name evidence="2" type="ORF">JF543_13975</name>
</gene>
<feature type="transmembrane region" description="Helical" evidence="1">
    <location>
        <begin position="51"/>
        <end position="70"/>
    </location>
</feature>
<reference evidence="2" key="1">
    <citation type="submission" date="2020-12" db="EMBL/GenBank/DDBJ databases">
        <title>PHA producing bacteria isolated from mangrove.</title>
        <authorList>
            <person name="Zheng W."/>
            <person name="Yu S."/>
            <person name="Huang Y."/>
        </authorList>
    </citation>
    <scope>NUCLEOTIDE SEQUENCE</scope>
    <source>
        <strain evidence="2">GN8-5</strain>
    </source>
</reference>
<proteinExistence type="predicted"/>
<evidence type="ECO:0000256" key="1">
    <source>
        <dbReference type="SAM" id="Phobius"/>
    </source>
</evidence>
<evidence type="ECO:0008006" key="4">
    <source>
        <dbReference type="Google" id="ProtNLM"/>
    </source>
</evidence>
<organism evidence="2 3">
    <name type="scientific">Microbacterium esteraromaticum</name>
    <dbReference type="NCBI Taxonomy" id="57043"/>
    <lineage>
        <taxon>Bacteria</taxon>
        <taxon>Bacillati</taxon>
        <taxon>Actinomycetota</taxon>
        <taxon>Actinomycetes</taxon>
        <taxon>Micrococcales</taxon>
        <taxon>Microbacteriaceae</taxon>
        <taxon>Microbacterium</taxon>
    </lineage>
</organism>
<feature type="transmembrane region" description="Helical" evidence="1">
    <location>
        <begin position="150"/>
        <end position="175"/>
    </location>
</feature>
<sequence>MGLTSDDLASGLSMLVLWLLIAGLIVAFSIARARRHGSTTLALDVTRNASYAFVLLAGAGAVMFGVSTLSSPSVSLDETTSSWMIDQQDSVTTLTHGGVVDDVPFGPRLVIYLGTLLGIAASAAIAWAIYNATRRAGQREPFHRSVSKTFGVVAFVVMVGAVVGELLKQIGMTLAARSLEWPAGLEPPFELSIPLWPFAVAVGLFALSAIFRYGARLQNEAEQLRHETDGLI</sequence>
<dbReference type="AlphaFoldDB" id="A0A939DZV6"/>
<keyword evidence="1" id="KW-1133">Transmembrane helix</keyword>
<dbReference type="Proteomes" id="UP000664385">
    <property type="component" value="Unassembled WGS sequence"/>
</dbReference>
<accession>A0A939DZV6</accession>
<feature type="transmembrane region" description="Helical" evidence="1">
    <location>
        <begin position="12"/>
        <end position="31"/>
    </location>
</feature>
<name>A0A939DZV6_9MICO</name>
<dbReference type="RefSeq" id="WP_206824876.1">
    <property type="nucleotide sequence ID" value="NZ_JAEMWU010000004.1"/>
</dbReference>
<evidence type="ECO:0000313" key="2">
    <source>
        <dbReference type="EMBL" id="MBN8207058.1"/>
    </source>
</evidence>
<evidence type="ECO:0000313" key="3">
    <source>
        <dbReference type="Proteomes" id="UP000664385"/>
    </source>
</evidence>
<comment type="caution">
    <text evidence="2">The sequence shown here is derived from an EMBL/GenBank/DDBJ whole genome shotgun (WGS) entry which is preliminary data.</text>
</comment>
<feature type="transmembrane region" description="Helical" evidence="1">
    <location>
        <begin position="195"/>
        <end position="215"/>
    </location>
</feature>